<reference evidence="2 3" key="1">
    <citation type="journal article" date="2018" name="Front. Microbiol.">
        <title>Prospects for Fungal Bioremediation of Acidic Radioactive Waste Sites: Characterization and Genome Sequence of Rhodotorula taiwanensis MD1149.</title>
        <authorList>
            <person name="Tkavc R."/>
            <person name="Matrosova V.Y."/>
            <person name="Grichenko O.E."/>
            <person name="Gostincar C."/>
            <person name="Volpe R.P."/>
            <person name="Klimenkova P."/>
            <person name="Gaidamakova E.K."/>
            <person name="Zhou C.E."/>
            <person name="Stewart B.J."/>
            <person name="Lyman M.G."/>
            <person name="Malfatti S.A."/>
            <person name="Rubinfeld B."/>
            <person name="Courtot M."/>
            <person name="Singh J."/>
            <person name="Dalgard C.L."/>
            <person name="Hamilton T."/>
            <person name="Frey K.G."/>
            <person name="Gunde-Cimerman N."/>
            <person name="Dugan L."/>
            <person name="Daly M.J."/>
        </authorList>
    </citation>
    <scope>NUCLEOTIDE SEQUENCE [LARGE SCALE GENOMIC DNA]</scope>
    <source>
        <strain evidence="2 3">MD1149</strain>
    </source>
</reference>
<feature type="region of interest" description="Disordered" evidence="1">
    <location>
        <begin position="29"/>
        <end position="99"/>
    </location>
</feature>
<feature type="compositionally biased region" description="Acidic residues" evidence="1">
    <location>
        <begin position="137"/>
        <end position="151"/>
    </location>
</feature>
<accession>A0A2S5BGD2</accession>
<evidence type="ECO:0000256" key="1">
    <source>
        <dbReference type="SAM" id="MobiDB-lite"/>
    </source>
</evidence>
<feature type="compositionally biased region" description="Polar residues" evidence="1">
    <location>
        <begin position="29"/>
        <end position="51"/>
    </location>
</feature>
<feature type="region of interest" description="Disordered" evidence="1">
    <location>
        <begin position="116"/>
        <end position="151"/>
    </location>
</feature>
<feature type="compositionally biased region" description="Low complexity" evidence="1">
    <location>
        <begin position="64"/>
        <end position="87"/>
    </location>
</feature>
<dbReference type="AlphaFoldDB" id="A0A2S5BGD2"/>
<comment type="caution">
    <text evidence="2">The sequence shown here is derived from an EMBL/GenBank/DDBJ whole genome shotgun (WGS) entry which is preliminary data.</text>
</comment>
<gene>
    <name evidence="2" type="ORF">BMF94_1116</name>
</gene>
<evidence type="ECO:0000313" key="2">
    <source>
        <dbReference type="EMBL" id="POY75803.1"/>
    </source>
</evidence>
<proteinExistence type="predicted"/>
<feature type="compositionally biased region" description="Low complexity" evidence="1">
    <location>
        <begin position="116"/>
        <end position="125"/>
    </location>
</feature>
<name>A0A2S5BGD2_9BASI</name>
<keyword evidence="3" id="KW-1185">Reference proteome</keyword>
<dbReference type="EMBL" id="PJQD01000011">
    <property type="protein sequence ID" value="POY75803.1"/>
    <property type="molecule type" value="Genomic_DNA"/>
</dbReference>
<sequence>MADPDLYSQLRSTVFMSLSDLDYVNAAVSRSEQQLRPSENGASSSTRQSDPASREGDAADAESRPPSSSSPSSSPSSPSTTALSPTPGQSADFPEAVQQPSLASLLASLQTATLDAQSLGTSLSSPPNPPNDPTSAGEDDDDENEDEDLDLDSLKALLAKLDETEGAADDLEGRLDGLIDNLDALLGAMGGMALPDFPDSAKAAGETLETEKEK</sequence>
<feature type="compositionally biased region" description="Basic and acidic residues" evidence="1">
    <location>
        <begin position="52"/>
        <end position="63"/>
    </location>
</feature>
<dbReference type="OrthoDB" id="3366655at2759"/>
<protein>
    <submittedName>
        <fullName evidence="2">Uncharacterized protein</fullName>
    </submittedName>
</protein>
<dbReference type="Proteomes" id="UP000237144">
    <property type="component" value="Unassembled WGS sequence"/>
</dbReference>
<organism evidence="2 3">
    <name type="scientific">Rhodotorula taiwanensis</name>
    <dbReference type="NCBI Taxonomy" id="741276"/>
    <lineage>
        <taxon>Eukaryota</taxon>
        <taxon>Fungi</taxon>
        <taxon>Dikarya</taxon>
        <taxon>Basidiomycota</taxon>
        <taxon>Pucciniomycotina</taxon>
        <taxon>Microbotryomycetes</taxon>
        <taxon>Sporidiobolales</taxon>
        <taxon>Sporidiobolaceae</taxon>
        <taxon>Rhodotorula</taxon>
    </lineage>
</organism>
<evidence type="ECO:0000313" key="3">
    <source>
        <dbReference type="Proteomes" id="UP000237144"/>
    </source>
</evidence>